<dbReference type="Gene3D" id="3.40.50.150">
    <property type="entry name" value="Vaccinia Virus protein VP39"/>
    <property type="match status" value="1"/>
</dbReference>
<sequence length="186" mass="22078">MNTRMKWNSKHKERVCEQKDPVPNPRLEKLIDFLNGGTALDLACGLGGNSLFLARMNYQVQAIDISDVAINYIQELATNNKLKIHPRVYDLTKWNDLNWQNSSFNLVVITYYLDRSLFHIVKNMIKENGYFFMETFYQSPQTENLRVSNQYKLHPQELLVEFRDWTVHFFEENEQEGRQTIFCQKC</sequence>
<dbReference type="RefSeq" id="WP_248734149.1">
    <property type="nucleotide sequence ID" value="NZ_CALBWS010000003.1"/>
</dbReference>
<dbReference type="CDD" id="cd02440">
    <property type="entry name" value="AdoMet_MTases"/>
    <property type="match status" value="1"/>
</dbReference>
<dbReference type="Proteomes" id="UP000838308">
    <property type="component" value="Unassembled WGS sequence"/>
</dbReference>
<comment type="caution">
    <text evidence="2">The sequence shown here is derived from an EMBL/GenBank/DDBJ whole genome shotgun (WGS) entry which is preliminary data.</text>
</comment>
<dbReference type="Pfam" id="PF03848">
    <property type="entry name" value="TehB"/>
    <property type="match status" value="1"/>
</dbReference>
<feature type="domain" description="Tellurite resistance methyltransferase TehB-like" evidence="1">
    <location>
        <begin position="31"/>
        <end position="174"/>
    </location>
</feature>
<reference evidence="2" key="1">
    <citation type="submission" date="2022-04" db="EMBL/GenBank/DDBJ databases">
        <authorList>
            <person name="Criscuolo A."/>
        </authorList>
    </citation>
    <scope>NUCLEOTIDE SEQUENCE</scope>
    <source>
        <strain evidence="2">CIP111895</strain>
    </source>
</reference>
<name>A0ABM9EMM5_9BACI</name>
<organism evidence="2 3">
    <name type="scientific">Neobacillus rhizosphaerae</name>
    <dbReference type="NCBI Taxonomy" id="2880965"/>
    <lineage>
        <taxon>Bacteria</taxon>
        <taxon>Bacillati</taxon>
        <taxon>Bacillota</taxon>
        <taxon>Bacilli</taxon>
        <taxon>Bacillales</taxon>
        <taxon>Bacillaceae</taxon>
        <taxon>Neobacillus</taxon>
    </lineage>
</organism>
<dbReference type="InterPro" id="IPR015985">
    <property type="entry name" value="TehB-like_dom"/>
</dbReference>
<evidence type="ECO:0000313" key="2">
    <source>
        <dbReference type="EMBL" id="CAH2713818.1"/>
    </source>
</evidence>
<dbReference type="EMBL" id="CALBWS010000003">
    <property type="protein sequence ID" value="CAH2713818.1"/>
    <property type="molecule type" value="Genomic_DNA"/>
</dbReference>
<protein>
    <recommendedName>
        <fullName evidence="1">Tellurite resistance methyltransferase TehB-like domain-containing protein</fullName>
    </recommendedName>
</protein>
<evidence type="ECO:0000313" key="3">
    <source>
        <dbReference type="Proteomes" id="UP000838308"/>
    </source>
</evidence>
<gene>
    <name evidence="2" type="ORF">BACCIP111895_00972</name>
</gene>
<dbReference type="SUPFAM" id="SSF53335">
    <property type="entry name" value="S-adenosyl-L-methionine-dependent methyltransferases"/>
    <property type="match status" value="1"/>
</dbReference>
<accession>A0ABM9EMM5</accession>
<keyword evidence="3" id="KW-1185">Reference proteome</keyword>
<dbReference type="InterPro" id="IPR029063">
    <property type="entry name" value="SAM-dependent_MTases_sf"/>
</dbReference>
<evidence type="ECO:0000259" key="1">
    <source>
        <dbReference type="Pfam" id="PF03848"/>
    </source>
</evidence>
<proteinExistence type="predicted"/>